<dbReference type="STRING" id="652787.SAMN05216490_3994"/>
<dbReference type="AlphaFoldDB" id="A0A1H2B9K4"/>
<dbReference type="InterPro" id="IPR035093">
    <property type="entry name" value="RelE/ParE_toxin_dom_sf"/>
</dbReference>
<keyword evidence="2" id="KW-1185">Reference proteome</keyword>
<name>A0A1H2B9K4_MUCMA</name>
<evidence type="ECO:0000313" key="1">
    <source>
        <dbReference type="EMBL" id="SDT54970.1"/>
    </source>
</evidence>
<dbReference type="EMBL" id="LT629740">
    <property type="protein sequence ID" value="SDT54970.1"/>
    <property type="molecule type" value="Genomic_DNA"/>
</dbReference>
<evidence type="ECO:0000313" key="2">
    <source>
        <dbReference type="Proteomes" id="UP000199679"/>
    </source>
</evidence>
<proteinExistence type="predicted"/>
<protein>
    <recommendedName>
        <fullName evidence="3">Plasmid stabilization system protein ParE</fullName>
    </recommendedName>
</protein>
<gene>
    <name evidence="1" type="ORF">SAMN05216490_3994</name>
</gene>
<dbReference type="Proteomes" id="UP000199679">
    <property type="component" value="Chromosome I"/>
</dbReference>
<dbReference type="RefSeq" id="WP_091377118.1">
    <property type="nucleotide sequence ID" value="NZ_LT629740.1"/>
</dbReference>
<dbReference type="OrthoDB" id="1098070at2"/>
<evidence type="ECO:0008006" key="3">
    <source>
        <dbReference type="Google" id="ProtNLM"/>
    </source>
</evidence>
<accession>A0A1H2B9K4</accession>
<dbReference type="Gene3D" id="3.30.2310.20">
    <property type="entry name" value="RelE-like"/>
    <property type="match status" value="1"/>
</dbReference>
<sequence>MAVDLIWSERALKEYDQLLDYLLDEWGTDITIRVSREIDHTVLHIQNIILFFQRIKIYVVALLRPQTSIYFRVNKGVIEIISLFDNRQNPDKLKL</sequence>
<organism evidence="1 2">
    <name type="scientific">Mucilaginibacter mallensis</name>
    <dbReference type="NCBI Taxonomy" id="652787"/>
    <lineage>
        <taxon>Bacteria</taxon>
        <taxon>Pseudomonadati</taxon>
        <taxon>Bacteroidota</taxon>
        <taxon>Sphingobacteriia</taxon>
        <taxon>Sphingobacteriales</taxon>
        <taxon>Sphingobacteriaceae</taxon>
        <taxon>Mucilaginibacter</taxon>
    </lineage>
</organism>
<reference evidence="1 2" key="1">
    <citation type="submission" date="2016-10" db="EMBL/GenBank/DDBJ databases">
        <authorList>
            <person name="de Groot N.N."/>
        </authorList>
    </citation>
    <scope>NUCLEOTIDE SEQUENCE [LARGE SCALE GENOMIC DNA]</scope>
    <source>
        <strain evidence="1 2">MP1X4</strain>
    </source>
</reference>